<reference evidence="6 7" key="1">
    <citation type="submission" date="2023-01" db="EMBL/GenBank/DDBJ databases">
        <authorList>
            <person name="Lee S.H."/>
            <person name="Jung H.S."/>
            <person name="Yun J.U."/>
        </authorList>
    </citation>
    <scope>NUCLEOTIDE SEQUENCE [LARGE SCALE GENOMIC DNA]</scope>
    <source>
        <strain evidence="6 7">CBA3646</strain>
    </source>
</reference>
<dbReference type="InterPro" id="IPR047865">
    <property type="entry name" value="Ribosomal_uL10_bac_type"/>
</dbReference>
<dbReference type="CDD" id="cd05797">
    <property type="entry name" value="Ribosomal_L10"/>
    <property type="match status" value="1"/>
</dbReference>
<name>A0ABY7QSL3_9FIRM</name>
<dbReference type="InterPro" id="IPR002363">
    <property type="entry name" value="Ribosomal_uL10_CS_bac"/>
</dbReference>
<gene>
    <name evidence="5 6" type="primary">rplJ</name>
    <name evidence="6" type="ORF">O6R05_07145</name>
</gene>
<accession>A0ABY7QSL3</accession>
<dbReference type="PANTHER" id="PTHR11560">
    <property type="entry name" value="39S RIBOSOMAL PROTEIN L10, MITOCHONDRIAL"/>
    <property type="match status" value="1"/>
</dbReference>
<dbReference type="RefSeq" id="WP_271191303.1">
    <property type="nucleotide sequence ID" value="NZ_CP115667.1"/>
</dbReference>
<comment type="function">
    <text evidence="5">Forms part of the ribosomal stalk, playing a central role in the interaction of the ribosome with GTP-bound translation factors.</text>
</comment>
<dbReference type="Proteomes" id="UP001210339">
    <property type="component" value="Chromosome"/>
</dbReference>
<keyword evidence="5" id="KW-0699">rRNA-binding</keyword>
<dbReference type="InterPro" id="IPR022973">
    <property type="entry name" value="Ribosomal_uL10_bac"/>
</dbReference>
<evidence type="ECO:0000256" key="4">
    <source>
        <dbReference type="ARBA" id="ARBA00035202"/>
    </source>
</evidence>
<evidence type="ECO:0000313" key="6">
    <source>
        <dbReference type="EMBL" id="WBW49772.1"/>
    </source>
</evidence>
<dbReference type="NCBIfam" id="NF000955">
    <property type="entry name" value="PRK00099.1-1"/>
    <property type="match status" value="1"/>
</dbReference>
<keyword evidence="2 5" id="KW-0689">Ribosomal protein</keyword>
<dbReference type="Pfam" id="PF00466">
    <property type="entry name" value="Ribosomal_L10"/>
    <property type="match status" value="1"/>
</dbReference>
<protein>
    <recommendedName>
        <fullName evidence="4 5">Large ribosomal subunit protein uL10</fullName>
    </recommendedName>
</protein>
<comment type="subunit">
    <text evidence="5">Part of the ribosomal stalk of the 50S ribosomal subunit. The N-terminus interacts with L11 and the large rRNA to form the base of the stalk. The C-terminus forms an elongated spine to which L12 dimers bind in a sequential fashion forming a multimeric L10(L12)X complex.</text>
</comment>
<evidence type="ECO:0000256" key="1">
    <source>
        <dbReference type="ARBA" id="ARBA00008889"/>
    </source>
</evidence>
<evidence type="ECO:0000313" key="7">
    <source>
        <dbReference type="Proteomes" id="UP001210339"/>
    </source>
</evidence>
<keyword evidence="5" id="KW-0694">RNA-binding</keyword>
<dbReference type="GO" id="GO:0005840">
    <property type="term" value="C:ribosome"/>
    <property type="evidence" value="ECO:0007669"/>
    <property type="project" value="UniProtKB-KW"/>
</dbReference>
<dbReference type="PROSITE" id="PS01109">
    <property type="entry name" value="RIBOSOMAL_L10"/>
    <property type="match status" value="1"/>
</dbReference>
<keyword evidence="7" id="KW-1185">Reference proteome</keyword>
<evidence type="ECO:0000256" key="2">
    <source>
        <dbReference type="ARBA" id="ARBA00022980"/>
    </source>
</evidence>
<evidence type="ECO:0000256" key="5">
    <source>
        <dbReference type="HAMAP-Rule" id="MF_00362"/>
    </source>
</evidence>
<sequence length="180" mass="19916">MKEEKLNAKVQLIDEIKEKIQGAQSIVLMNYRGLNVEEVTELRKNFREANVDYKVYKNTMMRRAFEELGHDDMSEFLKGPSSIAFSLEDPVSAAKVAAEFAKSHELLEIKSGVVDGKLISTEEVIGLSKLPSKEVLIAQLLGGLNSPIQGLANVLTGNMRGLAVVLDAIREKREKEEATA</sequence>
<organism evidence="6 7">
    <name type="scientific">Peptoniphilus equinus</name>
    <dbReference type="NCBI Taxonomy" id="3016343"/>
    <lineage>
        <taxon>Bacteria</taxon>
        <taxon>Bacillati</taxon>
        <taxon>Bacillota</taxon>
        <taxon>Tissierellia</taxon>
        <taxon>Tissierellales</taxon>
        <taxon>Peptoniphilaceae</taxon>
        <taxon>Peptoniphilus</taxon>
    </lineage>
</organism>
<dbReference type="InterPro" id="IPR001790">
    <property type="entry name" value="Ribosomal_uL10"/>
</dbReference>
<keyword evidence="3 5" id="KW-0687">Ribonucleoprotein</keyword>
<dbReference type="EMBL" id="CP115667">
    <property type="protein sequence ID" value="WBW49772.1"/>
    <property type="molecule type" value="Genomic_DNA"/>
</dbReference>
<proteinExistence type="inferred from homology"/>
<dbReference type="Gene3D" id="3.30.70.1730">
    <property type="match status" value="1"/>
</dbReference>
<dbReference type="InterPro" id="IPR043141">
    <property type="entry name" value="Ribosomal_uL10-like_sf"/>
</dbReference>
<comment type="similarity">
    <text evidence="1 5">Belongs to the universal ribosomal protein uL10 family.</text>
</comment>
<evidence type="ECO:0000256" key="3">
    <source>
        <dbReference type="ARBA" id="ARBA00023274"/>
    </source>
</evidence>
<dbReference type="SUPFAM" id="SSF160369">
    <property type="entry name" value="Ribosomal protein L10-like"/>
    <property type="match status" value="1"/>
</dbReference>
<dbReference type="HAMAP" id="MF_00362">
    <property type="entry name" value="Ribosomal_uL10"/>
    <property type="match status" value="1"/>
</dbReference>
<dbReference type="Gene3D" id="6.10.250.290">
    <property type="match status" value="1"/>
</dbReference>